<dbReference type="AlphaFoldDB" id="A0A6N2T8M7"/>
<gene>
    <name evidence="5" type="primary">rhsC_3</name>
    <name evidence="5" type="ORF">CALFYP1_02430</name>
</gene>
<evidence type="ECO:0000256" key="1">
    <source>
        <dbReference type="ARBA" id="ARBA00009455"/>
    </source>
</evidence>
<sequence>MKLGDAPLVDFTRDRLHRETQRTSCSYEQHTLYSAAGQLLSHTSSDPVLNREYGFNDNGQLVHIRGMHQQEDYRYDGAGRLISARHNDLLRRYATDPAGNRITDREQYPALPAIWRDNRIGEDVQYFYHHDAHGRLAEKDERRIRDGGGWVHTYHYDNQHRLAHYRCEQQGAALLESRYLYDPQGRRTGKRVWKSQRTYGEITGNEYIQLSPTPEVTWYGWDGDRLTTTETDTQRIQTIYLPGSFTPLVRIETRTAELAKAIRRTLAEKFQQEANVTFPPELVAMVDNLEAELRRGELSEASRAWLAQCGLTPEQMKNQLEPEYTPERKIHLYHCDHRGLPLALIDVNGAIAWRAECDEWGNVLREDNPHNLEQLIRLPGQQWDKETGLYYNRHRYYDPAQGRYITQDPIGLMGGWSLYLYPLNPIEYIDPLGLDTYMCTIPLHTLGGTGTRSGPDIWGNPFYHQYLCVDNGKGGYTCGGQDRTGAAVFPGSKGKATNDTWPTDGNGACKKVDDRDCVNECVKNRVENKKRPWYQIPFGIDCQDWSDDVLNSCKESCSRPYNLSMGWFNKLG</sequence>
<dbReference type="EC" id="3.1.-.-" evidence="5"/>
<dbReference type="PRINTS" id="PR00394">
    <property type="entry name" value="RHSPROTEIN"/>
</dbReference>
<dbReference type="NCBIfam" id="TIGR01643">
    <property type="entry name" value="YD_repeat_2x"/>
    <property type="match status" value="1"/>
</dbReference>
<dbReference type="Pfam" id="PF25023">
    <property type="entry name" value="TEN_YD-shell"/>
    <property type="match status" value="1"/>
</dbReference>
<evidence type="ECO:0000259" key="3">
    <source>
        <dbReference type="Pfam" id="PF03527"/>
    </source>
</evidence>
<dbReference type="GO" id="GO:0016787">
    <property type="term" value="F:hydrolase activity"/>
    <property type="evidence" value="ECO:0007669"/>
    <property type="project" value="UniProtKB-KW"/>
</dbReference>
<dbReference type="NCBIfam" id="TIGR03696">
    <property type="entry name" value="Rhs_assc_core"/>
    <property type="match status" value="1"/>
</dbReference>
<dbReference type="EMBL" id="CACRTI010000003">
    <property type="protein sequence ID" value="VYT01149.1"/>
    <property type="molecule type" value="Genomic_DNA"/>
</dbReference>
<dbReference type="Pfam" id="PF03527">
    <property type="entry name" value="RHS"/>
    <property type="match status" value="1"/>
</dbReference>
<feature type="domain" description="RHS protein conserved region" evidence="3">
    <location>
        <begin position="330"/>
        <end position="367"/>
    </location>
</feature>
<feature type="domain" description="Teneurin-like YD-shell" evidence="4">
    <location>
        <begin position="65"/>
        <end position="192"/>
    </location>
</feature>
<dbReference type="InterPro" id="IPR022385">
    <property type="entry name" value="Rhs_assc_core"/>
</dbReference>
<evidence type="ECO:0000259" key="4">
    <source>
        <dbReference type="Pfam" id="PF25023"/>
    </source>
</evidence>
<dbReference type="PANTHER" id="PTHR32305">
    <property type="match status" value="1"/>
</dbReference>
<dbReference type="Gene3D" id="2.180.10.10">
    <property type="entry name" value="RHS repeat-associated core"/>
    <property type="match status" value="1"/>
</dbReference>
<dbReference type="InterPro" id="IPR006530">
    <property type="entry name" value="YD"/>
</dbReference>
<accession>A0A6N2T8M7</accession>
<reference evidence="5" key="1">
    <citation type="submission" date="2019-11" db="EMBL/GenBank/DDBJ databases">
        <authorList>
            <person name="Feng L."/>
        </authorList>
    </citation>
    <scope>NUCLEOTIDE SEQUENCE</scope>
    <source>
        <strain evidence="5">CAmalonaticusLFYP1</strain>
    </source>
</reference>
<dbReference type="InterPro" id="IPR001826">
    <property type="entry name" value="RHS"/>
</dbReference>
<dbReference type="PANTHER" id="PTHR32305:SF15">
    <property type="entry name" value="PROTEIN RHSA-RELATED"/>
    <property type="match status" value="1"/>
</dbReference>
<evidence type="ECO:0000313" key="5">
    <source>
        <dbReference type="EMBL" id="VYT01149.1"/>
    </source>
</evidence>
<dbReference type="InterPro" id="IPR056823">
    <property type="entry name" value="TEN-like_YD-shell"/>
</dbReference>
<name>A0A6N2T8M7_CITAM</name>
<dbReference type="InterPro" id="IPR050708">
    <property type="entry name" value="T6SS_VgrG/RHS"/>
</dbReference>
<keyword evidence="5" id="KW-0378">Hydrolase</keyword>
<comment type="similarity">
    <text evidence="1">Belongs to the RHS family.</text>
</comment>
<proteinExistence type="inferred from homology"/>
<organism evidence="5">
    <name type="scientific">Citrobacter amalonaticus</name>
    <dbReference type="NCBI Taxonomy" id="35703"/>
    <lineage>
        <taxon>Bacteria</taxon>
        <taxon>Pseudomonadati</taxon>
        <taxon>Pseudomonadota</taxon>
        <taxon>Gammaproteobacteria</taxon>
        <taxon>Enterobacterales</taxon>
        <taxon>Enterobacteriaceae</taxon>
        <taxon>Citrobacter</taxon>
    </lineage>
</organism>
<keyword evidence="2" id="KW-0677">Repeat</keyword>
<protein>
    <submittedName>
        <fullName evidence="5">Deoxyribonuclease RhsC</fullName>
        <ecNumber evidence="5">3.1.-.-</ecNumber>
    </submittedName>
</protein>
<evidence type="ECO:0000256" key="2">
    <source>
        <dbReference type="ARBA" id="ARBA00022737"/>
    </source>
</evidence>